<feature type="region of interest" description="Disordered" evidence="1">
    <location>
        <begin position="1"/>
        <end position="60"/>
    </location>
</feature>
<gene>
    <name evidence="2" type="ORF">E2562_037548</name>
</gene>
<sequence>MTQIEADSPGRTGWGSGRRRGLVEGEAGMRRRETWRSRRSSRSSVRRFGGKSAAPPKKLNHQILELKICADGNNNRLHVATGNPDAGV</sequence>
<feature type="compositionally biased region" description="Basic and acidic residues" evidence="1">
    <location>
        <begin position="21"/>
        <end position="36"/>
    </location>
</feature>
<dbReference type="EMBL" id="SPHZ02000006">
    <property type="protein sequence ID" value="KAF0915635.1"/>
    <property type="molecule type" value="Genomic_DNA"/>
</dbReference>
<proteinExistence type="predicted"/>
<dbReference type="AlphaFoldDB" id="A0A6G1DS21"/>
<comment type="caution">
    <text evidence="2">The sequence shown here is derived from an EMBL/GenBank/DDBJ whole genome shotgun (WGS) entry which is preliminary data.</text>
</comment>
<organism evidence="2 3">
    <name type="scientific">Oryza meyeriana var. granulata</name>
    <dbReference type="NCBI Taxonomy" id="110450"/>
    <lineage>
        <taxon>Eukaryota</taxon>
        <taxon>Viridiplantae</taxon>
        <taxon>Streptophyta</taxon>
        <taxon>Embryophyta</taxon>
        <taxon>Tracheophyta</taxon>
        <taxon>Spermatophyta</taxon>
        <taxon>Magnoliopsida</taxon>
        <taxon>Liliopsida</taxon>
        <taxon>Poales</taxon>
        <taxon>Poaceae</taxon>
        <taxon>BOP clade</taxon>
        <taxon>Oryzoideae</taxon>
        <taxon>Oryzeae</taxon>
        <taxon>Oryzinae</taxon>
        <taxon>Oryza</taxon>
        <taxon>Oryza meyeriana</taxon>
    </lineage>
</organism>
<evidence type="ECO:0000313" key="2">
    <source>
        <dbReference type="EMBL" id="KAF0915635.1"/>
    </source>
</evidence>
<dbReference type="Proteomes" id="UP000479710">
    <property type="component" value="Unassembled WGS sequence"/>
</dbReference>
<reference evidence="2 3" key="1">
    <citation type="submission" date="2019-11" db="EMBL/GenBank/DDBJ databases">
        <title>Whole genome sequence of Oryza granulata.</title>
        <authorList>
            <person name="Li W."/>
        </authorList>
    </citation>
    <scope>NUCLEOTIDE SEQUENCE [LARGE SCALE GENOMIC DNA]</scope>
    <source>
        <strain evidence="3">cv. Menghai</strain>
        <tissue evidence="2">Leaf</tissue>
    </source>
</reference>
<name>A0A6G1DS21_9ORYZ</name>
<feature type="compositionally biased region" description="Basic residues" evidence="1">
    <location>
        <begin position="37"/>
        <end position="49"/>
    </location>
</feature>
<protein>
    <submittedName>
        <fullName evidence="2">Uncharacterized protein</fullName>
    </submittedName>
</protein>
<evidence type="ECO:0000256" key="1">
    <source>
        <dbReference type="SAM" id="MobiDB-lite"/>
    </source>
</evidence>
<accession>A0A6G1DS21</accession>
<evidence type="ECO:0000313" key="3">
    <source>
        <dbReference type="Proteomes" id="UP000479710"/>
    </source>
</evidence>
<keyword evidence="3" id="KW-1185">Reference proteome</keyword>